<keyword evidence="9 13" id="KW-1133">Transmembrane helix</keyword>
<accession>A0A803JS18</accession>
<evidence type="ECO:0000256" key="2">
    <source>
        <dbReference type="ARBA" id="ARBA00004653"/>
    </source>
</evidence>
<keyword evidence="8" id="KW-0677">Repeat</keyword>
<keyword evidence="7 13" id="KW-0812">Transmembrane</keyword>
<keyword evidence="10" id="KW-0333">Golgi apparatus</keyword>
<feature type="transmembrane region" description="Helical" evidence="13">
    <location>
        <begin position="64"/>
        <end position="86"/>
    </location>
</feature>
<feature type="transmembrane region" description="Helical" evidence="13">
    <location>
        <begin position="93"/>
        <end position="113"/>
    </location>
</feature>
<dbReference type="FunFam" id="1.20.1280.290:FF:000004">
    <property type="entry name" value="Sugar transporter SWEET"/>
    <property type="match status" value="1"/>
</dbReference>
<proteinExistence type="inferred from homology"/>
<evidence type="ECO:0000256" key="10">
    <source>
        <dbReference type="ARBA" id="ARBA00023034"/>
    </source>
</evidence>
<dbReference type="GO" id="GO:0000139">
    <property type="term" value="C:Golgi membrane"/>
    <property type="evidence" value="ECO:0007669"/>
    <property type="project" value="UniProtKB-SubCell"/>
</dbReference>
<keyword evidence="11 13" id="KW-0472">Membrane</keyword>
<sequence length="232" mass="26027">MDWMWLLSGACIVFTLGMFSSGLSDLRVMVAKRSVENIQFLPFLTTDLNNLGWFYYGYLKGDGTLIIVNLIGASLQTLYMAAYILYSLERRYVVSQVLVSLGVLFLAHCYFTLWTPDINSRLNQLGLFCSIFTISMYLSPLADLAQIIKSKSTKCLSFPLTVATFLTSTSWVLYGWVQSDLYITVCAPRPSRSVLIVPWGVVYEYPTVLCRLSGGRVYEYPTVLCRLSGGGV</sequence>
<evidence type="ECO:0000256" key="6">
    <source>
        <dbReference type="ARBA" id="ARBA00022597"/>
    </source>
</evidence>
<feature type="transmembrane region" description="Helical" evidence="13">
    <location>
        <begin position="156"/>
        <end position="177"/>
    </location>
</feature>
<dbReference type="GO" id="GO:0005886">
    <property type="term" value="C:plasma membrane"/>
    <property type="evidence" value="ECO:0007669"/>
    <property type="project" value="UniProtKB-SubCell"/>
</dbReference>
<evidence type="ECO:0000313" key="14">
    <source>
        <dbReference type="Ensembl" id="ENSXETP00000110799"/>
    </source>
</evidence>
<dbReference type="Pfam" id="PF03083">
    <property type="entry name" value="MtN3_slv"/>
    <property type="match status" value="2"/>
</dbReference>
<evidence type="ECO:0000256" key="12">
    <source>
        <dbReference type="ARBA" id="ARBA00054132"/>
    </source>
</evidence>
<evidence type="ECO:0000256" key="11">
    <source>
        <dbReference type="ARBA" id="ARBA00023136"/>
    </source>
</evidence>
<evidence type="ECO:0000256" key="1">
    <source>
        <dbReference type="ARBA" id="ARBA00004651"/>
    </source>
</evidence>
<dbReference type="PANTHER" id="PTHR10791">
    <property type="entry name" value="RAG1-ACTIVATING PROTEIN 1"/>
    <property type="match status" value="1"/>
</dbReference>
<comment type="similarity">
    <text evidence="3 13">Belongs to the SWEET sugar transporter family.</text>
</comment>
<feature type="transmembrane region" description="Helical" evidence="13">
    <location>
        <begin position="6"/>
        <end position="26"/>
    </location>
</feature>
<dbReference type="Ensembl" id="ENSXETT00000109151">
    <property type="protein sequence ID" value="ENSXETP00000110799"/>
    <property type="gene ID" value="ENSXETG00000036610"/>
</dbReference>
<evidence type="ECO:0000256" key="9">
    <source>
        <dbReference type="ARBA" id="ARBA00022989"/>
    </source>
</evidence>
<keyword evidence="5" id="KW-1003">Cell membrane</keyword>
<name>A0A803JS18_XENTR</name>
<dbReference type="GO" id="GO:0051119">
    <property type="term" value="F:sugar transmembrane transporter activity"/>
    <property type="evidence" value="ECO:0007669"/>
    <property type="project" value="InterPro"/>
</dbReference>
<evidence type="ECO:0000256" key="5">
    <source>
        <dbReference type="ARBA" id="ARBA00022475"/>
    </source>
</evidence>
<evidence type="ECO:0000256" key="7">
    <source>
        <dbReference type="ARBA" id="ARBA00022692"/>
    </source>
</evidence>
<dbReference type="FunFam" id="1.20.1280.290:FF:000010">
    <property type="entry name" value="Sugar transporter SWEET"/>
    <property type="match status" value="1"/>
</dbReference>
<keyword evidence="6 13" id="KW-0762">Sugar transport</keyword>
<comment type="caution">
    <text evidence="13">Lacks conserved residue(s) required for the propagation of feature annotation.</text>
</comment>
<feature type="transmembrane region" description="Helical" evidence="13">
    <location>
        <begin position="125"/>
        <end position="144"/>
    </location>
</feature>
<comment type="function">
    <text evidence="12 13">Mediates sugar transport across membranes.</text>
</comment>
<evidence type="ECO:0000256" key="8">
    <source>
        <dbReference type="ARBA" id="ARBA00022737"/>
    </source>
</evidence>
<dbReference type="InterPro" id="IPR004316">
    <property type="entry name" value="SWEET_rpt"/>
</dbReference>
<dbReference type="GeneTree" id="ENSGT00390000007801"/>
<reference evidence="14" key="2">
    <citation type="submission" date="2021-03" db="UniProtKB">
        <authorList>
            <consortium name="Ensembl"/>
        </authorList>
    </citation>
    <scope>IDENTIFICATION</scope>
</reference>
<evidence type="ECO:0000256" key="3">
    <source>
        <dbReference type="ARBA" id="ARBA00007809"/>
    </source>
</evidence>
<dbReference type="PANTHER" id="PTHR10791:SF30">
    <property type="entry name" value="SUGAR TRANSPORTER SWEET1"/>
    <property type="match status" value="1"/>
</dbReference>
<dbReference type="InterPro" id="IPR047664">
    <property type="entry name" value="SWEET"/>
</dbReference>
<protein>
    <recommendedName>
        <fullName evidence="13">Sugar transporter SWEET</fullName>
    </recommendedName>
</protein>
<evidence type="ECO:0000256" key="13">
    <source>
        <dbReference type="RuleBase" id="RU910715"/>
    </source>
</evidence>
<comment type="subcellular location">
    <subcellularLocation>
        <location evidence="1">Cell membrane</location>
        <topology evidence="1">Multi-pass membrane protein</topology>
    </subcellularLocation>
    <subcellularLocation>
        <location evidence="2">Golgi apparatus membrane</location>
        <topology evidence="2">Multi-pass membrane protein</topology>
    </subcellularLocation>
</comment>
<reference evidence="14" key="1">
    <citation type="journal article" date="2010" name="Science">
        <title>The genome of the Western clawed frog Xenopus tropicalis.</title>
        <authorList>
            <person name="Hellsten U."/>
            <person name="Harland R.M."/>
            <person name="Gilchrist M.J."/>
            <person name="Hendrix D."/>
            <person name="Jurka J."/>
            <person name="Kapitonov V."/>
            <person name="Ovcharenko I."/>
            <person name="Putnam N.H."/>
            <person name="Shu S."/>
            <person name="Taher L."/>
            <person name="Blitz I.L."/>
            <person name="Blumberg B."/>
            <person name="Dichmann D.S."/>
            <person name="Dubchak I."/>
            <person name="Amaya E."/>
            <person name="Detter J.C."/>
            <person name="Fletcher R."/>
            <person name="Gerhard D.S."/>
            <person name="Goodstein D."/>
            <person name="Graves T."/>
            <person name="Grigoriev I.V."/>
            <person name="Grimwood J."/>
            <person name="Kawashima T."/>
            <person name="Lindquist E."/>
            <person name="Lucas S.M."/>
            <person name="Mead P.E."/>
            <person name="Mitros T."/>
            <person name="Ogino H."/>
            <person name="Ohta Y."/>
            <person name="Poliakov A.V."/>
            <person name="Pollet N."/>
            <person name="Robert J."/>
            <person name="Salamov A."/>
            <person name="Sater A.K."/>
            <person name="Schmutz J."/>
            <person name="Terry A."/>
            <person name="Vize P.D."/>
            <person name="Warren W.C."/>
            <person name="Wells D."/>
            <person name="Wills A."/>
            <person name="Wilson R.K."/>
            <person name="Zimmerman L.B."/>
            <person name="Zorn A.M."/>
            <person name="Grainger R."/>
            <person name="Grammer T."/>
            <person name="Khokha M.K."/>
            <person name="Richardson P.M."/>
            <person name="Rokhsar D.S."/>
        </authorList>
    </citation>
    <scope>NUCLEOTIDE SEQUENCE [LARGE SCALE GENOMIC DNA]</scope>
    <source>
        <strain evidence="14">Nigerian</strain>
    </source>
</reference>
<evidence type="ECO:0000256" key="4">
    <source>
        <dbReference type="ARBA" id="ARBA00022448"/>
    </source>
</evidence>
<dbReference type="AlphaFoldDB" id="A0A803JS18"/>
<dbReference type="Gene3D" id="1.20.1280.290">
    <property type="match status" value="2"/>
</dbReference>
<keyword evidence="4 13" id="KW-0813">Transport</keyword>
<organism evidence="14">
    <name type="scientific">Xenopus tropicalis</name>
    <name type="common">Western clawed frog</name>
    <name type="synonym">Silurana tropicalis</name>
    <dbReference type="NCBI Taxonomy" id="8364"/>
    <lineage>
        <taxon>Eukaryota</taxon>
        <taxon>Metazoa</taxon>
        <taxon>Chordata</taxon>
        <taxon>Craniata</taxon>
        <taxon>Vertebrata</taxon>
        <taxon>Euteleostomi</taxon>
        <taxon>Amphibia</taxon>
        <taxon>Batrachia</taxon>
        <taxon>Anura</taxon>
        <taxon>Pipoidea</taxon>
        <taxon>Pipidae</taxon>
        <taxon>Xenopodinae</taxon>
        <taxon>Xenopus</taxon>
        <taxon>Silurana</taxon>
    </lineage>
</organism>